<gene>
    <name evidence="2" type="ORF">CN290_28605</name>
</gene>
<keyword evidence="1" id="KW-1133">Transmembrane helix</keyword>
<dbReference type="AlphaFoldDB" id="A0A2A8XVL2"/>
<sequence>MNKTLYSLKDYVNAIIWLLLPCAVIFASAYPTFFLYFILFLSILFSYYGFTMKSLINSLGLKLIIPVYRLLTFCLSIISFTTFMVIALNNKIAFFSILATKYTEELSYFLIMYIISTFLFFLFEIIFYIYKHIKDPKNIKENNDRLKFSLQLFIAIFTTLILPDIVFGALYIFTFSFYDATMSEKSLEEFSYFSFLIHFALPINSKSILDYVQFLNEHTLTRILQVVHIITCKFLDLTFLAILIQYFLGFINTFHIQNKNNKDS</sequence>
<dbReference type="Proteomes" id="UP000220226">
    <property type="component" value="Unassembled WGS sequence"/>
</dbReference>
<accession>A0A2A8XVL2</accession>
<proteinExistence type="predicted"/>
<evidence type="ECO:0000313" key="3">
    <source>
        <dbReference type="Proteomes" id="UP000220226"/>
    </source>
</evidence>
<feature type="transmembrane region" description="Helical" evidence="1">
    <location>
        <begin position="68"/>
        <end position="88"/>
    </location>
</feature>
<name>A0A2A8XVL2_BACCE</name>
<feature type="transmembrane region" description="Helical" evidence="1">
    <location>
        <begin position="150"/>
        <end position="178"/>
    </location>
</feature>
<evidence type="ECO:0000313" key="2">
    <source>
        <dbReference type="EMBL" id="PFC69939.1"/>
    </source>
</evidence>
<keyword evidence="1" id="KW-0472">Membrane</keyword>
<dbReference type="EMBL" id="NTQT01000045">
    <property type="protein sequence ID" value="PFC69939.1"/>
    <property type="molecule type" value="Genomic_DNA"/>
</dbReference>
<feature type="transmembrane region" description="Helical" evidence="1">
    <location>
        <begin position="108"/>
        <end position="130"/>
    </location>
</feature>
<organism evidence="2 3">
    <name type="scientific">Bacillus cereus</name>
    <dbReference type="NCBI Taxonomy" id="1396"/>
    <lineage>
        <taxon>Bacteria</taxon>
        <taxon>Bacillati</taxon>
        <taxon>Bacillota</taxon>
        <taxon>Bacilli</taxon>
        <taxon>Bacillales</taxon>
        <taxon>Bacillaceae</taxon>
        <taxon>Bacillus</taxon>
        <taxon>Bacillus cereus group</taxon>
    </lineage>
</organism>
<comment type="caution">
    <text evidence="2">The sequence shown here is derived from an EMBL/GenBank/DDBJ whole genome shotgun (WGS) entry which is preliminary data.</text>
</comment>
<protein>
    <submittedName>
        <fullName evidence="2">Uncharacterized protein</fullName>
    </submittedName>
</protein>
<feature type="transmembrane region" description="Helical" evidence="1">
    <location>
        <begin position="12"/>
        <end position="30"/>
    </location>
</feature>
<keyword evidence="1" id="KW-0812">Transmembrane</keyword>
<evidence type="ECO:0000256" key="1">
    <source>
        <dbReference type="SAM" id="Phobius"/>
    </source>
</evidence>
<feature type="transmembrane region" description="Helical" evidence="1">
    <location>
        <begin position="224"/>
        <end position="248"/>
    </location>
</feature>
<reference evidence="2 3" key="1">
    <citation type="submission" date="2017-09" db="EMBL/GenBank/DDBJ databases">
        <title>Large-scale bioinformatics analysis of Bacillus genomes uncovers conserved roles of natural products in bacterial physiology.</title>
        <authorList>
            <consortium name="Agbiome Team Llc"/>
            <person name="Bleich R.M."/>
            <person name="Grubbs K.J."/>
            <person name="Santa Maria K.C."/>
            <person name="Allen S.E."/>
            <person name="Farag S."/>
            <person name="Shank E.A."/>
            <person name="Bowers A."/>
        </authorList>
    </citation>
    <scope>NUCLEOTIDE SEQUENCE [LARGE SCALE GENOMIC DNA]</scope>
    <source>
        <strain evidence="2 3">AFS025165</strain>
    </source>
</reference>